<evidence type="ECO:0000256" key="6">
    <source>
        <dbReference type="RuleBase" id="RU003355"/>
    </source>
</evidence>
<evidence type="ECO:0000256" key="5">
    <source>
        <dbReference type="PROSITE-ProRule" id="PRU01240"/>
    </source>
</evidence>
<dbReference type="RefSeq" id="WP_191298424.1">
    <property type="nucleotide sequence ID" value="NZ_BNAR01000004.1"/>
</dbReference>
<keyword evidence="2 5" id="KW-0645">Protease</keyword>
<evidence type="ECO:0000313" key="9">
    <source>
        <dbReference type="EMBL" id="GHH38622.1"/>
    </source>
</evidence>
<name>A0ABQ3MDA6_9PSEU</name>
<organism evidence="9 10">
    <name type="scientific">Lentzea cavernae</name>
    <dbReference type="NCBI Taxonomy" id="2020703"/>
    <lineage>
        <taxon>Bacteria</taxon>
        <taxon>Bacillati</taxon>
        <taxon>Actinomycetota</taxon>
        <taxon>Actinomycetes</taxon>
        <taxon>Pseudonocardiales</taxon>
        <taxon>Pseudonocardiaceae</taxon>
        <taxon>Lentzea</taxon>
    </lineage>
</organism>
<dbReference type="PROSITE" id="PS00138">
    <property type="entry name" value="SUBTILASE_SER"/>
    <property type="match status" value="1"/>
</dbReference>
<dbReference type="PANTHER" id="PTHR43806">
    <property type="entry name" value="PEPTIDASE S8"/>
    <property type="match status" value="1"/>
</dbReference>
<proteinExistence type="inferred from homology"/>
<keyword evidence="10" id="KW-1185">Reference proteome</keyword>
<accession>A0ABQ3MDA6</accession>
<evidence type="ECO:0000256" key="2">
    <source>
        <dbReference type="ARBA" id="ARBA00022670"/>
    </source>
</evidence>
<dbReference type="Gene3D" id="3.40.50.200">
    <property type="entry name" value="Peptidase S8/S53 domain"/>
    <property type="match status" value="1"/>
</dbReference>
<feature type="active site" description="Charge relay system" evidence="5">
    <location>
        <position position="235"/>
    </location>
</feature>
<dbReference type="Pfam" id="PF00082">
    <property type="entry name" value="Peptidase_S8"/>
    <property type="match status" value="1"/>
</dbReference>
<evidence type="ECO:0000256" key="7">
    <source>
        <dbReference type="SAM" id="SignalP"/>
    </source>
</evidence>
<dbReference type="GO" id="GO:0006508">
    <property type="term" value="P:proteolysis"/>
    <property type="evidence" value="ECO:0007669"/>
    <property type="project" value="UniProtKB-KW"/>
</dbReference>
<dbReference type="InterPro" id="IPR000209">
    <property type="entry name" value="Peptidase_S8/S53_dom"/>
</dbReference>
<dbReference type="PROSITE" id="PS00137">
    <property type="entry name" value="SUBTILASE_HIS"/>
    <property type="match status" value="1"/>
</dbReference>
<feature type="signal peptide" evidence="7">
    <location>
        <begin position="1"/>
        <end position="28"/>
    </location>
</feature>
<dbReference type="InterPro" id="IPR022398">
    <property type="entry name" value="Peptidase_S8_His-AS"/>
</dbReference>
<gene>
    <name evidence="9" type="ORF">GCM10017774_28830</name>
</gene>
<dbReference type="EMBL" id="BNAR01000004">
    <property type="protein sequence ID" value="GHH38622.1"/>
    <property type="molecule type" value="Genomic_DNA"/>
</dbReference>
<feature type="active site" description="Charge relay system" evidence="5">
    <location>
        <position position="408"/>
    </location>
</feature>
<dbReference type="GO" id="GO:0008233">
    <property type="term" value="F:peptidase activity"/>
    <property type="evidence" value="ECO:0007669"/>
    <property type="project" value="UniProtKB-KW"/>
</dbReference>
<feature type="active site" description="Charge relay system" evidence="5">
    <location>
        <position position="202"/>
    </location>
</feature>
<dbReference type="PROSITE" id="PS00136">
    <property type="entry name" value="SUBTILASE_ASP"/>
    <property type="match status" value="1"/>
</dbReference>
<evidence type="ECO:0000313" key="10">
    <source>
        <dbReference type="Proteomes" id="UP000605568"/>
    </source>
</evidence>
<dbReference type="Gene3D" id="2.60.40.10">
    <property type="entry name" value="Immunoglobulins"/>
    <property type="match status" value="1"/>
</dbReference>
<dbReference type="Proteomes" id="UP000605568">
    <property type="component" value="Unassembled WGS sequence"/>
</dbReference>
<comment type="similarity">
    <text evidence="1 5 6">Belongs to the peptidase S8 family.</text>
</comment>
<comment type="caution">
    <text evidence="9">The sequence shown here is derived from an EMBL/GenBank/DDBJ whole genome shotgun (WGS) entry which is preliminary data.</text>
</comment>
<keyword evidence="4 5" id="KW-0720">Serine protease</keyword>
<evidence type="ECO:0000256" key="3">
    <source>
        <dbReference type="ARBA" id="ARBA00022801"/>
    </source>
</evidence>
<protein>
    <submittedName>
        <fullName evidence="9">Serine protease</fullName>
    </submittedName>
</protein>
<sequence>MSDRWRRCASVVVIAATGLVGPVIQATAAPVTPAAATGPARTITLVTGDQVVLTGSGHAEVRAAEGREGIAFLTRTDVDGDVSVTPSDALGMLRSGQLDPRLFNVSELLDSGYGDAERGDIPLIVTQAGNPNARTVRELPSIGGAAVVAAKDTAFWSTRDATRIWLDGPVHALLDKSVPQIGAPAAWQAGHTGENTTVAVLDTGIEPTHADLAGAVVEARDFTGSASGTVDKNGHGTHVASIVTGDHTKYRGVAPDTRLLVGKVLGDSGSGTESGIIAGMEWAAAAGAQVINMSLGSDAPSDGTDPLSQAVDRISARTGALFVIAAGNNGRTPGSPAAASSALTVGAVDHADALADFSSRGPRLRDNAIKPEITAPGVQIVAALAKDSAVGRQFPPVGQDHVALSGTSMATPHVAGAAAILAGQHPDWKAPQLKAALMGSAKPNPALTPFEQGAGRVDVAKAVTTTVHASVGSINNGVVRWPHTDDTPIATTVTYRNSGTSPVTLNLTAEVKDPNGKAAPAGMFTVAPPTLTIAPGAAAQAAVTTNTKVEGADGIYSGVVTAGDVRTPITVTREVESYDLEVNLLGTDGKPTPDYAFRLVDLSKPEARVPYDESGSLTVRAPKGHYYFESQVYTSDGRLSVAVEPDVNLTAATTITADARQGRPSGLLLDRRGAEAGQRFVEFARSTSYGGKDFLRTRISPPQYGDVLISPSKTSAPGQFRYSVGGRFAERDGSGGFDASPYLYNVRGDVDGRMPADPVLRVRDRDLVKVRTTHGATVPGTLGTREGMITKPLPYALEELYSPETPWYNEFLEATTGGEFQSRLFSSAPTSFPRGRTATDSFNLAVFGPDLPSNPDRPSRYAGRSADTMVFQIPLFADSRDDREGFSAHTGSATLYRDGVEIGRNTGASGLFEAGAGPATYRLHVEATRDRPLTSKIVADWTFASDTVPEGPAQPLPLMAVKFAPSVDGHNRASRATSTIVPLSVNHNTGADARPTGVQVSHDRGATWRTAPLVSHHDDWFTVLSHPKGATSVSLRASAKDTAGNSVTQTVVDAFLLR</sequence>
<dbReference type="InterPro" id="IPR023827">
    <property type="entry name" value="Peptidase_S8_Asp-AS"/>
</dbReference>
<reference evidence="10" key="1">
    <citation type="journal article" date="2019" name="Int. J. Syst. Evol. Microbiol.">
        <title>The Global Catalogue of Microorganisms (GCM) 10K type strain sequencing project: providing services to taxonomists for standard genome sequencing and annotation.</title>
        <authorList>
            <consortium name="The Broad Institute Genomics Platform"/>
            <consortium name="The Broad Institute Genome Sequencing Center for Infectious Disease"/>
            <person name="Wu L."/>
            <person name="Ma J."/>
        </authorList>
    </citation>
    <scope>NUCLEOTIDE SEQUENCE [LARGE SCALE GENOMIC DNA]</scope>
    <source>
        <strain evidence="10">CGMCC 4.7367</strain>
    </source>
</reference>
<keyword evidence="7" id="KW-0732">Signal</keyword>
<dbReference type="InterPro" id="IPR050131">
    <property type="entry name" value="Peptidase_S8_subtilisin-like"/>
</dbReference>
<dbReference type="InterPro" id="IPR013783">
    <property type="entry name" value="Ig-like_fold"/>
</dbReference>
<evidence type="ECO:0000256" key="4">
    <source>
        <dbReference type="ARBA" id="ARBA00022825"/>
    </source>
</evidence>
<evidence type="ECO:0000259" key="8">
    <source>
        <dbReference type="Pfam" id="PF00082"/>
    </source>
</evidence>
<keyword evidence="3 5" id="KW-0378">Hydrolase</keyword>
<dbReference type="InterPro" id="IPR015500">
    <property type="entry name" value="Peptidase_S8_subtilisin-rel"/>
</dbReference>
<dbReference type="PROSITE" id="PS51892">
    <property type="entry name" value="SUBTILASE"/>
    <property type="match status" value="1"/>
</dbReference>
<dbReference type="InterPro" id="IPR023828">
    <property type="entry name" value="Peptidase_S8_Ser-AS"/>
</dbReference>
<dbReference type="InterPro" id="IPR036852">
    <property type="entry name" value="Peptidase_S8/S53_dom_sf"/>
</dbReference>
<evidence type="ECO:0000256" key="1">
    <source>
        <dbReference type="ARBA" id="ARBA00011073"/>
    </source>
</evidence>
<dbReference type="PANTHER" id="PTHR43806:SF65">
    <property type="entry name" value="SERINE PROTEASE APRX"/>
    <property type="match status" value="1"/>
</dbReference>
<dbReference type="SUPFAM" id="SSF52743">
    <property type="entry name" value="Subtilisin-like"/>
    <property type="match status" value="1"/>
</dbReference>
<feature type="domain" description="Peptidase S8/S53" evidence="8">
    <location>
        <begin position="193"/>
        <end position="455"/>
    </location>
</feature>
<dbReference type="PRINTS" id="PR00723">
    <property type="entry name" value="SUBTILISIN"/>
</dbReference>
<feature type="chain" id="PRO_5046967922" evidence="7">
    <location>
        <begin position="29"/>
        <end position="1058"/>
    </location>
</feature>